<keyword evidence="2" id="KW-1185">Reference proteome</keyword>
<reference evidence="1 2" key="1">
    <citation type="journal article" date="2013" name="PLoS Genet.">
        <title>The genome and development-dependent transcriptomes of Pyronema confluens: a window into fungal evolution.</title>
        <authorList>
            <person name="Traeger S."/>
            <person name="Altegoer F."/>
            <person name="Freitag M."/>
            <person name="Gabaldon T."/>
            <person name="Kempken F."/>
            <person name="Kumar A."/>
            <person name="Marcet-Houben M."/>
            <person name="Poggeler S."/>
            <person name="Stajich J.E."/>
            <person name="Nowrousian M."/>
        </authorList>
    </citation>
    <scope>NUCLEOTIDE SEQUENCE [LARGE SCALE GENOMIC DNA]</scope>
    <source>
        <strain evidence="2">CBS 100304</strain>
        <tissue evidence="1">Vegetative mycelium</tissue>
    </source>
</reference>
<dbReference type="AlphaFoldDB" id="U4KUM0"/>
<protein>
    <submittedName>
        <fullName evidence="1">Uncharacterized protein</fullName>
    </submittedName>
</protein>
<dbReference type="Proteomes" id="UP000018144">
    <property type="component" value="Unassembled WGS sequence"/>
</dbReference>
<evidence type="ECO:0000313" key="2">
    <source>
        <dbReference type="Proteomes" id="UP000018144"/>
    </source>
</evidence>
<dbReference type="EMBL" id="HF935229">
    <property type="protein sequence ID" value="CCX05043.1"/>
    <property type="molecule type" value="Genomic_DNA"/>
</dbReference>
<gene>
    <name evidence="1" type="ORF">PCON_04532</name>
</gene>
<organism evidence="1 2">
    <name type="scientific">Pyronema omphalodes (strain CBS 100304)</name>
    <name type="common">Pyronema confluens</name>
    <dbReference type="NCBI Taxonomy" id="1076935"/>
    <lineage>
        <taxon>Eukaryota</taxon>
        <taxon>Fungi</taxon>
        <taxon>Dikarya</taxon>
        <taxon>Ascomycota</taxon>
        <taxon>Pezizomycotina</taxon>
        <taxon>Pezizomycetes</taxon>
        <taxon>Pezizales</taxon>
        <taxon>Pyronemataceae</taxon>
        <taxon>Pyronema</taxon>
    </lineage>
</organism>
<accession>U4KUM0</accession>
<sequence length="235" mass="26473">MAPVSCPYFARKKDAGEKDGLAAESSIRRAIRFSLAKGSIEADKRTPSLGPPILSTTSFDPPPPRQCSPLHVHPALLHSAHFISIIHHGKKERDQGSAQPVKSVEVQWRGRIKMMWNQIDLFYHELTAQQRNALFQQALNPKLSAQSQKLKSYFMSQHDQNRQHAASEAHKYAARFLETTDAGWILQDTSSKTIGTGELNKSNCGEVRTVGPAIWNNEDVNRLFHRRFTEESKTC</sequence>
<evidence type="ECO:0000313" key="1">
    <source>
        <dbReference type="EMBL" id="CCX05043.1"/>
    </source>
</evidence>
<name>U4KUM0_PYROM</name>
<proteinExistence type="predicted"/>